<dbReference type="EMBL" id="CH477615">
    <property type="protein sequence ID" value="EAT38274.1"/>
    <property type="molecule type" value="Genomic_DNA"/>
</dbReference>
<dbReference type="Proteomes" id="UP000682892">
    <property type="component" value="Chromosome 3"/>
</dbReference>
<dbReference type="PhylomeDB" id="Q16UR4"/>
<protein>
    <submittedName>
        <fullName evidence="1">AAEL009827-PA</fullName>
    </submittedName>
</protein>
<evidence type="ECO:0000313" key="1">
    <source>
        <dbReference type="EMBL" id="EAT38274.1"/>
    </source>
</evidence>
<proteinExistence type="predicted"/>
<reference evidence="1" key="2">
    <citation type="journal article" date="2007" name="Science">
        <title>Genome sequence of Aedes aegypti, a major arbovirus vector.</title>
        <authorList>
            <person name="Nene V."/>
            <person name="Wortman J.R."/>
            <person name="Lawson D."/>
            <person name="Haas B."/>
            <person name="Kodira C."/>
            <person name="Tu Z.J."/>
            <person name="Loftus B."/>
            <person name="Xi Z."/>
            <person name="Megy K."/>
            <person name="Grabherr M."/>
            <person name="Ren Q."/>
            <person name="Zdobnov E.M."/>
            <person name="Lobo N.F."/>
            <person name="Campbell K.S."/>
            <person name="Brown S.E."/>
            <person name="Bonaldo M.F."/>
            <person name="Zhu J."/>
            <person name="Sinkins S.P."/>
            <person name="Hogenkamp D.G."/>
            <person name="Amedeo P."/>
            <person name="Arensburger P."/>
            <person name="Atkinson P.W."/>
            <person name="Bidwell S."/>
            <person name="Biedler J."/>
            <person name="Birney E."/>
            <person name="Bruggner R.V."/>
            <person name="Costas J."/>
            <person name="Coy M.R."/>
            <person name="Crabtree J."/>
            <person name="Crawford M."/>
            <person name="Debruyn B."/>
            <person name="Decaprio D."/>
            <person name="Eiglmeier K."/>
            <person name="Eisenstadt E."/>
            <person name="El-Dorry H."/>
            <person name="Gelbart W.M."/>
            <person name="Gomes S.L."/>
            <person name="Hammond M."/>
            <person name="Hannick L.I."/>
            <person name="Hogan J.R."/>
            <person name="Holmes M.H."/>
            <person name="Jaffe D."/>
            <person name="Johnston J.S."/>
            <person name="Kennedy R.C."/>
            <person name="Koo H."/>
            <person name="Kravitz S."/>
            <person name="Kriventseva E.V."/>
            <person name="Kulp D."/>
            <person name="Labutti K."/>
            <person name="Lee E."/>
            <person name="Li S."/>
            <person name="Lovin D.D."/>
            <person name="Mao C."/>
            <person name="Mauceli E."/>
            <person name="Menck C.F."/>
            <person name="Miller J.R."/>
            <person name="Montgomery P."/>
            <person name="Mori A."/>
            <person name="Nascimento A.L."/>
            <person name="Naveira H.F."/>
            <person name="Nusbaum C."/>
            <person name="O'leary S."/>
            <person name="Orvis J."/>
            <person name="Pertea M."/>
            <person name="Quesneville H."/>
            <person name="Reidenbach K.R."/>
            <person name="Rogers Y.H."/>
            <person name="Roth C.W."/>
            <person name="Schneider J.R."/>
            <person name="Schatz M."/>
            <person name="Shumway M."/>
            <person name="Stanke M."/>
            <person name="Stinson E.O."/>
            <person name="Tubio J.M."/>
            <person name="Vanzee J.P."/>
            <person name="Verjovski-Almeida S."/>
            <person name="Werner D."/>
            <person name="White O."/>
            <person name="Wyder S."/>
            <person name="Zeng Q."/>
            <person name="Zhao Q."/>
            <person name="Zhao Y."/>
            <person name="Hill C.A."/>
            <person name="Raikhel A.S."/>
            <person name="Soares M.B."/>
            <person name="Knudson D.L."/>
            <person name="Lee N.H."/>
            <person name="Galagan J."/>
            <person name="Salzberg S.L."/>
            <person name="Paulsen I.T."/>
            <person name="Dimopoulos G."/>
            <person name="Collins F.H."/>
            <person name="Birren B."/>
            <person name="Fraser-Liggett C.M."/>
            <person name="Severson D.W."/>
        </authorList>
    </citation>
    <scope>NUCLEOTIDE SEQUENCE [LARGE SCALE GENOMIC DNA]</scope>
    <source>
        <strain evidence="1">Liverpool</strain>
    </source>
</reference>
<reference evidence="1" key="1">
    <citation type="submission" date="2005-10" db="EMBL/GenBank/DDBJ databases">
        <authorList>
            <person name="Loftus B.J."/>
            <person name="Nene V.M."/>
            <person name="Hannick L.I."/>
            <person name="Bidwell S."/>
            <person name="Haas B."/>
            <person name="Amedeo P."/>
            <person name="Orvis J."/>
            <person name="Wortman J.R."/>
            <person name="White O.R."/>
            <person name="Salzberg S."/>
            <person name="Shumway M."/>
            <person name="Koo H."/>
            <person name="Zhao Y."/>
            <person name="Holmes M."/>
            <person name="Miller J."/>
            <person name="Schatz M."/>
            <person name="Pop M."/>
            <person name="Pai G."/>
            <person name="Utterback T."/>
            <person name="Rogers Y.-H."/>
            <person name="Kravitz S."/>
            <person name="Fraser C.M."/>
        </authorList>
    </citation>
    <scope>NUCLEOTIDE SEQUENCE</scope>
    <source>
        <strain evidence="1">Liverpool</strain>
    </source>
</reference>
<dbReference type="PaxDb" id="7159-AAEL009827-PA"/>
<organism evidence="1 2">
    <name type="scientific">Aedes aegypti</name>
    <name type="common">Yellowfever mosquito</name>
    <name type="synonym">Culex aegypti</name>
    <dbReference type="NCBI Taxonomy" id="7159"/>
    <lineage>
        <taxon>Eukaryota</taxon>
        <taxon>Metazoa</taxon>
        <taxon>Ecdysozoa</taxon>
        <taxon>Arthropoda</taxon>
        <taxon>Hexapoda</taxon>
        <taxon>Insecta</taxon>
        <taxon>Pterygota</taxon>
        <taxon>Neoptera</taxon>
        <taxon>Endopterygota</taxon>
        <taxon>Diptera</taxon>
        <taxon>Nematocera</taxon>
        <taxon>Culicoidea</taxon>
        <taxon>Culicidae</taxon>
        <taxon>Culicinae</taxon>
        <taxon>Aedini</taxon>
        <taxon>Aedes</taxon>
        <taxon>Stegomyia</taxon>
    </lineage>
</organism>
<dbReference type="HOGENOM" id="CLU_1983375_0_0_1"/>
<accession>Q16UR4</accession>
<reference evidence="1" key="3">
    <citation type="submission" date="2012-09" db="EMBL/GenBank/DDBJ databases">
        <authorList>
            <consortium name="VectorBase"/>
        </authorList>
    </citation>
    <scope>NUCLEOTIDE SEQUENCE</scope>
    <source>
        <strain evidence="1">Liverpool</strain>
    </source>
</reference>
<name>Q16UR4_AEDAE</name>
<gene>
    <name evidence="1" type="ORF">AaeL_AAEL009827</name>
</gene>
<dbReference type="AlphaFoldDB" id="Q16UR4"/>
<evidence type="ECO:0000313" key="2">
    <source>
        <dbReference type="Proteomes" id="UP000682892"/>
    </source>
</evidence>
<dbReference type="VEuPathDB" id="VectorBase:AAEL009811"/>
<sequence length="126" mass="13312">MGSIGYIGGNIGYLGTGALNMDYPYEHGTAHYQLWKPPGNYFTRGEAPPPYEEAIALAQAESLNTCTVSVATSTQRQYPIGIAETEASQTITANTTNLINININNGGNLTAIATGENHVVASTMTT</sequence>
<dbReference type="eggNOG" id="ENOG502T8C7">
    <property type="taxonomic scope" value="Eukaryota"/>
</dbReference>